<dbReference type="SUPFAM" id="SSF102114">
    <property type="entry name" value="Radical SAM enzymes"/>
    <property type="match status" value="1"/>
</dbReference>
<evidence type="ECO:0000259" key="7">
    <source>
        <dbReference type="PROSITE" id="PS51918"/>
    </source>
</evidence>
<keyword evidence="2" id="KW-0004">4Fe-4S</keyword>
<reference evidence="8 9" key="1">
    <citation type="submission" date="2019-08" db="EMBL/GenBank/DDBJ databases">
        <title>In-depth cultivation of the pig gut microbiome towards novel bacterial diversity and tailored functional studies.</title>
        <authorList>
            <person name="Wylensek D."/>
            <person name="Hitch T.C.A."/>
            <person name="Clavel T."/>
        </authorList>
    </citation>
    <scope>NUCLEOTIDE SEQUENCE [LARGE SCALE GENOMIC DNA]</scope>
    <source>
        <strain evidence="8 9">LKV-178-WT-2A</strain>
    </source>
</reference>
<dbReference type="PANTHER" id="PTHR43787">
    <property type="entry name" value="FEMO COFACTOR BIOSYNTHESIS PROTEIN NIFB-RELATED"/>
    <property type="match status" value="1"/>
</dbReference>
<feature type="domain" description="Radical SAM core" evidence="7">
    <location>
        <begin position="103"/>
        <end position="332"/>
    </location>
</feature>
<evidence type="ECO:0000256" key="4">
    <source>
        <dbReference type="ARBA" id="ARBA00022723"/>
    </source>
</evidence>
<evidence type="ECO:0000256" key="5">
    <source>
        <dbReference type="ARBA" id="ARBA00023004"/>
    </source>
</evidence>
<evidence type="ECO:0000313" key="8">
    <source>
        <dbReference type="EMBL" id="MST84502.1"/>
    </source>
</evidence>
<sequence length="458" mass="53224">MCWVEFKFAVIMDKKVVSRYCYLFKTSKSVCLAYSSKTNSFMELSEDLFDILNKSIIKGNYAIPHDLPDNILKILEHEGIVCGEHDDDDYVTRCQFITQSVQHDKSKLNLVLVPTLNCNFNCPYCFENDKRVSRMDDNTINNLIAFIRDSEYAKELTLTWYGGEPLLAYQVIEKILNRISSELSIKITRHSMITNGYMINDDVIRLFQKYPLDSMQITLDGTKERHNKLRSLKANHAPTYDRIIDNIDTVVSKLPNTELHVRVNIDKNNVNDFYQINEELKNKYKGKRIVVYPGIIRLENEGRTNLVEPAFGRWETAYLLFDLYNKGIIDGNIYPIHRIAKTCCALCVNSYIIGPTGEIYKCWNDVSDMSKVIGYINKPDIENKTLYYRYHEGCAWYNDSLCKSCFFLPICNGKCAWYNERNLYHGANYNLCQCLQKAPGLLNKCLAYFYESQMTKSE</sequence>
<evidence type="ECO:0000256" key="1">
    <source>
        <dbReference type="ARBA" id="ARBA00001966"/>
    </source>
</evidence>
<dbReference type="Pfam" id="PF04055">
    <property type="entry name" value="Radical_SAM"/>
    <property type="match status" value="1"/>
</dbReference>
<evidence type="ECO:0000256" key="3">
    <source>
        <dbReference type="ARBA" id="ARBA00022691"/>
    </source>
</evidence>
<dbReference type="SFLD" id="SFLDG01067">
    <property type="entry name" value="SPASM/twitch_domain_containing"/>
    <property type="match status" value="1"/>
</dbReference>
<dbReference type="GO" id="GO:0046872">
    <property type="term" value="F:metal ion binding"/>
    <property type="evidence" value="ECO:0007669"/>
    <property type="project" value="UniProtKB-KW"/>
</dbReference>
<dbReference type="Proteomes" id="UP000438914">
    <property type="component" value="Unassembled WGS sequence"/>
</dbReference>
<evidence type="ECO:0000313" key="9">
    <source>
        <dbReference type="Proteomes" id="UP000438914"/>
    </source>
</evidence>
<evidence type="ECO:0000256" key="2">
    <source>
        <dbReference type="ARBA" id="ARBA00022485"/>
    </source>
</evidence>
<gene>
    <name evidence="8" type="ORF">FYJ73_07435</name>
</gene>
<proteinExistence type="predicted"/>
<name>A0A7K0KEY6_9BACT</name>
<keyword evidence="6" id="KW-0411">Iron-sulfur</keyword>
<comment type="caution">
    <text evidence="8">The sequence shown here is derived from an EMBL/GenBank/DDBJ whole genome shotgun (WGS) entry which is preliminary data.</text>
</comment>
<dbReference type="UniPathway" id="UPA00782"/>
<dbReference type="SFLD" id="SFLDS00029">
    <property type="entry name" value="Radical_SAM"/>
    <property type="match status" value="1"/>
</dbReference>
<dbReference type="EMBL" id="VUNG01000015">
    <property type="protein sequence ID" value="MST84502.1"/>
    <property type="molecule type" value="Genomic_DNA"/>
</dbReference>
<dbReference type="PANTHER" id="PTHR43787:SF3">
    <property type="entry name" value="ARYLSULFATASE REGULATORY PROTEIN"/>
    <property type="match status" value="1"/>
</dbReference>
<dbReference type="Gene3D" id="3.20.20.70">
    <property type="entry name" value="Aldolase class I"/>
    <property type="match status" value="1"/>
</dbReference>
<accession>A0A7K0KEY6</accession>
<keyword evidence="5" id="KW-0408">Iron</keyword>
<evidence type="ECO:0000256" key="6">
    <source>
        <dbReference type="ARBA" id="ARBA00023014"/>
    </source>
</evidence>
<dbReference type="PROSITE" id="PS51918">
    <property type="entry name" value="RADICAL_SAM"/>
    <property type="match status" value="1"/>
</dbReference>
<dbReference type="GO" id="GO:0051539">
    <property type="term" value="F:4 iron, 4 sulfur cluster binding"/>
    <property type="evidence" value="ECO:0007669"/>
    <property type="project" value="UniProtKB-KW"/>
</dbReference>
<dbReference type="InterPro" id="IPR013785">
    <property type="entry name" value="Aldolase_TIM"/>
</dbReference>
<keyword evidence="3" id="KW-0949">S-adenosyl-L-methionine</keyword>
<comment type="cofactor">
    <cofactor evidence="1">
        <name>[4Fe-4S] cluster</name>
        <dbReference type="ChEBI" id="CHEBI:49883"/>
    </cofactor>
</comment>
<dbReference type="InterPro" id="IPR058240">
    <property type="entry name" value="rSAM_sf"/>
</dbReference>
<keyword evidence="4" id="KW-0479">Metal-binding</keyword>
<dbReference type="GO" id="GO:0003824">
    <property type="term" value="F:catalytic activity"/>
    <property type="evidence" value="ECO:0007669"/>
    <property type="project" value="InterPro"/>
</dbReference>
<organism evidence="8 9">
    <name type="scientific">Hallella mizrahii</name>
    <dbReference type="NCBI Taxonomy" id="2606637"/>
    <lineage>
        <taxon>Bacteria</taxon>
        <taxon>Pseudomonadati</taxon>
        <taxon>Bacteroidota</taxon>
        <taxon>Bacteroidia</taxon>
        <taxon>Bacteroidales</taxon>
        <taxon>Prevotellaceae</taxon>
        <taxon>Hallella</taxon>
    </lineage>
</organism>
<dbReference type="AlphaFoldDB" id="A0A7K0KEY6"/>
<protein>
    <submittedName>
        <fullName evidence="8">Radical SAM protein</fullName>
    </submittedName>
</protein>
<dbReference type="InterPro" id="IPR023885">
    <property type="entry name" value="4Fe4S-binding_SPASM_dom"/>
</dbReference>
<keyword evidence="9" id="KW-1185">Reference proteome</keyword>
<dbReference type="NCBIfam" id="TIGR04085">
    <property type="entry name" value="rSAM_more_4Fe4S"/>
    <property type="match status" value="1"/>
</dbReference>
<dbReference type="InterPro" id="IPR007197">
    <property type="entry name" value="rSAM"/>
</dbReference>
<dbReference type="CDD" id="cd01335">
    <property type="entry name" value="Radical_SAM"/>
    <property type="match status" value="1"/>
</dbReference>